<gene>
    <name evidence="1" type="ORF">EV653_0006</name>
</gene>
<reference evidence="1 2" key="1">
    <citation type="submission" date="2019-03" db="EMBL/GenBank/DDBJ databases">
        <title>Genomic Encyclopedia of Type Strains, Phase III (KMG-III): the genomes of soil and plant-associated and newly described type strains.</title>
        <authorList>
            <person name="Whitman W."/>
        </authorList>
    </citation>
    <scope>NUCLEOTIDE SEQUENCE [LARGE SCALE GENOMIC DNA]</scope>
    <source>
        <strain evidence="1 2">VKM Ac-2573</strain>
    </source>
</reference>
<dbReference type="AlphaFoldDB" id="A0A4R8CGV5"/>
<organism evidence="1 2">
    <name type="scientific">Kribbella pratensis</name>
    <dbReference type="NCBI Taxonomy" id="2512112"/>
    <lineage>
        <taxon>Bacteria</taxon>
        <taxon>Bacillati</taxon>
        <taxon>Actinomycetota</taxon>
        <taxon>Actinomycetes</taxon>
        <taxon>Propionibacteriales</taxon>
        <taxon>Kribbellaceae</taxon>
        <taxon>Kribbella</taxon>
    </lineage>
</organism>
<comment type="caution">
    <text evidence="1">The sequence shown here is derived from an EMBL/GenBank/DDBJ whole genome shotgun (WGS) entry which is preliminary data.</text>
</comment>
<sequence>MTEPLSNGQAVDAADIARAVTAGVLRYGDGARQVFEASGTTTYTEGSSDTRGTWSVEDGRFCSFWPPSFRAWYELRWIVENGVVVGLTFIDPARGSRFDGWYER</sequence>
<dbReference type="Proteomes" id="UP000295146">
    <property type="component" value="Unassembled WGS sequence"/>
</dbReference>
<evidence type="ECO:0000313" key="2">
    <source>
        <dbReference type="Proteomes" id="UP000295146"/>
    </source>
</evidence>
<dbReference type="OrthoDB" id="4209462at2"/>
<dbReference type="EMBL" id="SODP01000001">
    <property type="protein sequence ID" value="TDW74905.1"/>
    <property type="molecule type" value="Genomic_DNA"/>
</dbReference>
<keyword evidence="2" id="KW-1185">Reference proteome</keyword>
<evidence type="ECO:0000313" key="1">
    <source>
        <dbReference type="EMBL" id="TDW74905.1"/>
    </source>
</evidence>
<proteinExistence type="predicted"/>
<protein>
    <submittedName>
        <fullName evidence="1">Uncharacterized protein</fullName>
    </submittedName>
</protein>
<dbReference type="RefSeq" id="WP_134096698.1">
    <property type="nucleotide sequence ID" value="NZ_SODP01000001.1"/>
</dbReference>
<name>A0A4R8CGV5_9ACTN</name>
<accession>A0A4R8CGV5</accession>